<dbReference type="SUPFAM" id="SSF81383">
    <property type="entry name" value="F-box domain"/>
    <property type="match status" value="1"/>
</dbReference>
<evidence type="ECO:0000313" key="2">
    <source>
        <dbReference type="EMBL" id="KAK6946862.1"/>
    </source>
</evidence>
<comment type="caution">
    <text evidence="2">The sequence shown here is derived from an EMBL/GenBank/DDBJ whole genome shotgun (WGS) entry which is preliminary data.</text>
</comment>
<dbReference type="Proteomes" id="UP001370490">
    <property type="component" value="Unassembled WGS sequence"/>
</dbReference>
<proteinExistence type="predicted"/>
<evidence type="ECO:0000259" key="1">
    <source>
        <dbReference type="PROSITE" id="PS50181"/>
    </source>
</evidence>
<feature type="domain" description="F-box" evidence="1">
    <location>
        <begin position="20"/>
        <end position="53"/>
    </location>
</feature>
<dbReference type="InterPro" id="IPR050232">
    <property type="entry name" value="FBL13/AtMIF1-like"/>
</dbReference>
<dbReference type="Gene3D" id="1.20.1280.50">
    <property type="match status" value="1"/>
</dbReference>
<sequence length="457" mass="52841">MEPAAETLRDFERGHDRRNEDFLSNLPEEIISLILFFLPFKDVVVMTALSKNWGNWWKNAKNIELTDFHIYGITDNKMASFMASVEKILLQLCSDIHTFSLHCYGEEYPESCIVSWVKSAIAHKVQNLDISLRNKQPVHLPFEMMGLNLLEDLRLDGSCMLQLPSMATFSSLTEIFLMRVGIKNTNLDENDKMTLFFPVLKNLNFWGCRWYDANTVRINAPALEHFYMGSNEFAYAPFEFLLAAENLKDFTCSGVLYNNFVLRCPYTATNVSIVAEFLETLKGIEWKQVIGLRVLTLFEEICRQVKFLTLSPGTHKALGYTWFRFPIFPKLVRLEFSYKIDLFDGIFFELLQHAPVLEHLIFYAERPTEANGRAWKREILPRCFETHLKVVEIKSFLTRDIDVVSFILLNAMVLQKMDIKFSERWLWDAGVQIEMDVARVLVLALPKASSGATITVT</sequence>
<organism evidence="2 3">
    <name type="scientific">Dillenia turbinata</name>
    <dbReference type="NCBI Taxonomy" id="194707"/>
    <lineage>
        <taxon>Eukaryota</taxon>
        <taxon>Viridiplantae</taxon>
        <taxon>Streptophyta</taxon>
        <taxon>Embryophyta</taxon>
        <taxon>Tracheophyta</taxon>
        <taxon>Spermatophyta</taxon>
        <taxon>Magnoliopsida</taxon>
        <taxon>eudicotyledons</taxon>
        <taxon>Gunneridae</taxon>
        <taxon>Pentapetalae</taxon>
        <taxon>Dilleniales</taxon>
        <taxon>Dilleniaceae</taxon>
        <taxon>Dillenia</taxon>
    </lineage>
</organism>
<reference evidence="2 3" key="1">
    <citation type="submission" date="2023-12" db="EMBL/GenBank/DDBJ databases">
        <title>A high-quality genome assembly for Dillenia turbinata (Dilleniales).</title>
        <authorList>
            <person name="Chanderbali A."/>
        </authorList>
    </citation>
    <scope>NUCLEOTIDE SEQUENCE [LARGE SCALE GENOMIC DNA]</scope>
    <source>
        <strain evidence="2">LSX21</strain>
        <tissue evidence="2">Leaf</tissue>
    </source>
</reference>
<dbReference type="InterPro" id="IPR032675">
    <property type="entry name" value="LRR_dom_sf"/>
</dbReference>
<dbReference type="EMBL" id="JBAMMX010000001">
    <property type="protein sequence ID" value="KAK6946862.1"/>
    <property type="molecule type" value="Genomic_DNA"/>
</dbReference>
<dbReference type="AlphaFoldDB" id="A0AAN8ZRE1"/>
<keyword evidence="3" id="KW-1185">Reference proteome</keyword>
<dbReference type="PROSITE" id="PS50181">
    <property type="entry name" value="FBOX"/>
    <property type="match status" value="1"/>
</dbReference>
<dbReference type="Pfam" id="PF08387">
    <property type="entry name" value="FBD"/>
    <property type="match status" value="1"/>
</dbReference>
<evidence type="ECO:0000313" key="3">
    <source>
        <dbReference type="Proteomes" id="UP001370490"/>
    </source>
</evidence>
<name>A0AAN8ZRE1_9MAGN</name>
<gene>
    <name evidence="2" type="ORF">RJ641_000335</name>
</gene>
<dbReference type="InterPro" id="IPR001810">
    <property type="entry name" value="F-box_dom"/>
</dbReference>
<dbReference type="InterPro" id="IPR036047">
    <property type="entry name" value="F-box-like_dom_sf"/>
</dbReference>
<dbReference type="Gene3D" id="3.80.10.10">
    <property type="entry name" value="Ribonuclease Inhibitor"/>
    <property type="match status" value="1"/>
</dbReference>
<dbReference type="SUPFAM" id="SSF52047">
    <property type="entry name" value="RNI-like"/>
    <property type="match status" value="1"/>
</dbReference>
<dbReference type="SMART" id="SM00579">
    <property type="entry name" value="FBD"/>
    <property type="match status" value="1"/>
</dbReference>
<dbReference type="Pfam" id="PF00646">
    <property type="entry name" value="F-box"/>
    <property type="match status" value="1"/>
</dbReference>
<protein>
    <submittedName>
        <fullName evidence="2">FBD domain</fullName>
    </submittedName>
</protein>
<dbReference type="PANTHER" id="PTHR31900:SF30">
    <property type="entry name" value="SUPERFAMILY PROTEIN, PUTATIVE-RELATED"/>
    <property type="match status" value="1"/>
</dbReference>
<accession>A0AAN8ZRE1</accession>
<dbReference type="PANTHER" id="PTHR31900">
    <property type="entry name" value="F-BOX/RNI SUPERFAMILY PROTEIN-RELATED"/>
    <property type="match status" value="1"/>
</dbReference>
<dbReference type="InterPro" id="IPR006566">
    <property type="entry name" value="FBD"/>
</dbReference>